<sequence>MIILMSEEEMSDFDVFDSDVSTRIRVNLDGLNMDDIKVGELCGDDSGRLNSAHESDSDGQNWPEFNLDNDMSNPKL</sequence>
<dbReference type="EMBL" id="JABFAC010237537">
    <property type="protein sequence ID" value="MBA0634287.1"/>
    <property type="molecule type" value="Genomic_DNA"/>
</dbReference>
<evidence type="ECO:0000313" key="2">
    <source>
        <dbReference type="EMBL" id="MBA0634287.1"/>
    </source>
</evidence>
<accession>A0A7J8T7F5</accession>
<name>A0A7J8T7F5_GOSDV</name>
<organism evidence="2 3">
    <name type="scientific">Gossypium davidsonii</name>
    <name type="common">Davidson's cotton</name>
    <name type="synonym">Gossypium klotzschianum subsp. davidsonii</name>
    <dbReference type="NCBI Taxonomy" id="34287"/>
    <lineage>
        <taxon>Eukaryota</taxon>
        <taxon>Viridiplantae</taxon>
        <taxon>Streptophyta</taxon>
        <taxon>Embryophyta</taxon>
        <taxon>Tracheophyta</taxon>
        <taxon>Spermatophyta</taxon>
        <taxon>Magnoliopsida</taxon>
        <taxon>eudicotyledons</taxon>
        <taxon>Gunneridae</taxon>
        <taxon>Pentapetalae</taxon>
        <taxon>rosids</taxon>
        <taxon>malvids</taxon>
        <taxon>Malvales</taxon>
        <taxon>Malvaceae</taxon>
        <taxon>Malvoideae</taxon>
        <taxon>Gossypium</taxon>
    </lineage>
</organism>
<comment type="caution">
    <text evidence="2">The sequence shown here is derived from an EMBL/GenBank/DDBJ whole genome shotgun (WGS) entry which is preliminary data.</text>
</comment>
<gene>
    <name evidence="2" type="ORF">Godav_028879</name>
</gene>
<evidence type="ECO:0000256" key="1">
    <source>
        <dbReference type="SAM" id="MobiDB-lite"/>
    </source>
</evidence>
<feature type="region of interest" description="Disordered" evidence="1">
    <location>
        <begin position="45"/>
        <end position="76"/>
    </location>
</feature>
<dbReference type="Proteomes" id="UP000593561">
    <property type="component" value="Unassembled WGS sequence"/>
</dbReference>
<keyword evidence="3" id="KW-1185">Reference proteome</keyword>
<feature type="compositionally biased region" description="Basic and acidic residues" evidence="1">
    <location>
        <begin position="45"/>
        <end position="56"/>
    </location>
</feature>
<protein>
    <submittedName>
        <fullName evidence="2">Uncharacterized protein</fullName>
    </submittedName>
</protein>
<reference evidence="2 3" key="1">
    <citation type="journal article" date="2019" name="Genome Biol. Evol.">
        <title>Insights into the evolution of the New World diploid cottons (Gossypium, subgenus Houzingenia) based on genome sequencing.</title>
        <authorList>
            <person name="Grover C.E."/>
            <person name="Arick M.A. 2nd"/>
            <person name="Thrash A."/>
            <person name="Conover J.L."/>
            <person name="Sanders W.S."/>
            <person name="Peterson D.G."/>
            <person name="Frelichowski J.E."/>
            <person name="Scheffler J.A."/>
            <person name="Scheffler B.E."/>
            <person name="Wendel J.F."/>
        </authorList>
    </citation>
    <scope>NUCLEOTIDE SEQUENCE [LARGE SCALE GENOMIC DNA]</scope>
    <source>
        <strain evidence="2">27</strain>
        <tissue evidence="2">Leaf</tissue>
    </source>
</reference>
<dbReference type="AlphaFoldDB" id="A0A7J8T7F5"/>
<proteinExistence type="predicted"/>
<evidence type="ECO:0000313" key="3">
    <source>
        <dbReference type="Proteomes" id="UP000593561"/>
    </source>
</evidence>